<dbReference type="CDD" id="cd00009">
    <property type="entry name" value="AAA"/>
    <property type="match status" value="1"/>
</dbReference>
<keyword evidence="4" id="KW-0804">Transcription</keyword>
<dbReference type="SMART" id="SM00382">
    <property type="entry name" value="AAA"/>
    <property type="match status" value="1"/>
</dbReference>
<evidence type="ECO:0000313" key="9">
    <source>
        <dbReference type="Proteomes" id="UP000184245"/>
    </source>
</evidence>
<dbReference type="Gene3D" id="3.40.50.300">
    <property type="entry name" value="P-loop containing nucleotide triphosphate hydrolases"/>
    <property type="match status" value="1"/>
</dbReference>
<dbReference type="InterPro" id="IPR009057">
    <property type="entry name" value="Homeodomain-like_sf"/>
</dbReference>
<dbReference type="GO" id="GO:0006355">
    <property type="term" value="P:regulation of DNA-templated transcription"/>
    <property type="evidence" value="ECO:0007669"/>
    <property type="project" value="InterPro"/>
</dbReference>
<gene>
    <name evidence="8" type="ORF">SAMN02745158_00963</name>
</gene>
<proteinExistence type="predicted"/>
<dbReference type="Pfam" id="PF08448">
    <property type="entry name" value="PAS_4"/>
    <property type="match status" value="1"/>
</dbReference>
<dbReference type="NCBIfam" id="TIGR00229">
    <property type="entry name" value="sensory_box"/>
    <property type="match status" value="1"/>
</dbReference>
<dbReference type="Pfam" id="PF25601">
    <property type="entry name" value="AAA_lid_14"/>
    <property type="match status" value="1"/>
</dbReference>
<dbReference type="InterPro" id="IPR027417">
    <property type="entry name" value="P-loop_NTPase"/>
</dbReference>
<feature type="region of interest" description="Disordered" evidence="5">
    <location>
        <begin position="410"/>
        <end position="432"/>
    </location>
</feature>
<dbReference type="Pfam" id="PF02954">
    <property type="entry name" value="HTH_8"/>
    <property type="match status" value="1"/>
</dbReference>
<dbReference type="Gene3D" id="1.10.8.60">
    <property type="match status" value="1"/>
</dbReference>
<evidence type="ECO:0000256" key="2">
    <source>
        <dbReference type="ARBA" id="ARBA00022840"/>
    </source>
</evidence>
<dbReference type="Gene3D" id="3.30.450.20">
    <property type="entry name" value="PAS domain"/>
    <property type="match status" value="1"/>
</dbReference>
<dbReference type="OrthoDB" id="9803970at2"/>
<evidence type="ECO:0000256" key="5">
    <source>
        <dbReference type="SAM" id="MobiDB-lite"/>
    </source>
</evidence>
<dbReference type="PANTHER" id="PTHR32071">
    <property type="entry name" value="TRANSCRIPTIONAL REGULATORY PROTEIN"/>
    <property type="match status" value="1"/>
</dbReference>
<evidence type="ECO:0000259" key="6">
    <source>
        <dbReference type="PROSITE" id="PS50045"/>
    </source>
</evidence>
<dbReference type="InterPro" id="IPR002078">
    <property type="entry name" value="Sigma_54_int"/>
</dbReference>
<name>A0A1M4USL6_9CLOT</name>
<dbReference type="InterPro" id="IPR058031">
    <property type="entry name" value="AAA_lid_NorR"/>
</dbReference>
<dbReference type="PROSITE" id="PS50045">
    <property type="entry name" value="SIGMA54_INTERACT_4"/>
    <property type="match status" value="1"/>
</dbReference>
<evidence type="ECO:0000256" key="3">
    <source>
        <dbReference type="ARBA" id="ARBA00023015"/>
    </source>
</evidence>
<dbReference type="SUPFAM" id="SSF55785">
    <property type="entry name" value="PYP-like sensor domain (PAS domain)"/>
    <property type="match status" value="1"/>
</dbReference>
<dbReference type="PANTHER" id="PTHR32071:SF74">
    <property type="entry name" value="TRANSCRIPTIONAL ACTIVATOR ROCR"/>
    <property type="match status" value="1"/>
</dbReference>
<feature type="domain" description="PAS" evidence="7">
    <location>
        <begin position="17"/>
        <end position="63"/>
    </location>
</feature>
<feature type="domain" description="Sigma-54 factor interaction" evidence="6">
    <location>
        <begin position="158"/>
        <end position="385"/>
    </location>
</feature>
<dbReference type="AlphaFoldDB" id="A0A1M4USL6"/>
<sequence>MIGYKELILETGICFDVFDQMQDEILFFDVNANLVYLNQSAERSEGYTLKESYGRSLFELYDFQNDVRKDTSPAYIALTEKRPVRDMICVYYTGGLKKTKTIDSTPIYKGGELIGAFNIQRDLTQLSNMIDENLELQSKINRHRSCQNGRDAAPFADLIGSSETFRYSLTLARKAAKTDSSVLLIGEDGCGKNTFARSIHESSSRSDGPFLSINCASIPENLLEGLLFGTQNKHYPGPDSEGILRQASGGTLYLENVTYLSPGIQMKLLHVLEEHMFIRPNGSEAIPVNIRIICSSSEPPAEMIRNNRLRMEFFYCISVVQIPIPSLAERTEDIPLLTNYFISEFNRRFHKRIQGVDSEVMSWFRIYHWPGNIRQFRSCIEAAMNLTEDGHEIHADDLPANVFYETRTPRTHFNSSDEPSGALTGGGAGSGAVKQDTYFSKRKLYLEAQEKEQEEIIKALKQTNGNISQAARILGISRQLMHYRMKKYHIE</sequence>
<dbReference type="Gene3D" id="1.10.10.60">
    <property type="entry name" value="Homeodomain-like"/>
    <property type="match status" value="1"/>
</dbReference>
<dbReference type="InterPro" id="IPR003593">
    <property type="entry name" value="AAA+_ATPase"/>
</dbReference>
<evidence type="ECO:0000259" key="7">
    <source>
        <dbReference type="PROSITE" id="PS50112"/>
    </source>
</evidence>
<dbReference type="SUPFAM" id="SSF52540">
    <property type="entry name" value="P-loop containing nucleoside triphosphate hydrolases"/>
    <property type="match status" value="1"/>
</dbReference>
<dbReference type="SUPFAM" id="SSF46689">
    <property type="entry name" value="Homeodomain-like"/>
    <property type="match status" value="1"/>
</dbReference>
<dbReference type="RefSeq" id="WP_072849471.1">
    <property type="nucleotide sequence ID" value="NZ_FQVI01000003.1"/>
</dbReference>
<dbReference type="Pfam" id="PF00158">
    <property type="entry name" value="Sigma54_activat"/>
    <property type="match status" value="1"/>
</dbReference>
<dbReference type="PRINTS" id="PR01590">
    <property type="entry name" value="HTHFIS"/>
</dbReference>
<keyword evidence="2" id="KW-0067">ATP-binding</keyword>
<evidence type="ECO:0000313" key="8">
    <source>
        <dbReference type="EMBL" id="SHE59694.1"/>
    </source>
</evidence>
<dbReference type="InterPro" id="IPR013656">
    <property type="entry name" value="PAS_4"/>
</dbReference>
<evidence type="ECO:0000256" key="4">
    <source>
        <dbReference type="ARBA" id="ARBA00023163"/>
    </source>
</evidence>
<dbReference type="GO" id="GO:0005524">
    <property type="term" value="F:ATP binding"/>
    <property type="evidence" value="ECO:0007669"/>
    <property type="project" value="UniProtKB-KW"/>
</dbReference>
<dbReference type="Proteomes" id="UP000184245">
    <property type="component" value="Unassembled WGS sequence"/>
</dbReference>
<organism evidence="8 9">
    <name type="scientific">Lactonifactor longoviformis DSM 17459</name>
    <dbReference type="NCBI Taxonomy" id="1122155"/>
    <lineage>
        <taxon>Bacteria</taxon>
        <taxon>Bacillati</taxon>
        <taxon>Bacillota</taxon>
        <taxon>Clostridia</taxon>
        <taxon>Eubacteriales</taxon>
        <taxon>Clostridiaceae</taxon>
        <taxon>Lactonifactor</taxon>
    </lineage>
</organism>
<evidence type="ECO:0000256" key="1">
    <source>
        <dbReference type="ARBA" id="ARBA00022741"/>
    </source>
</evidence>
<dbReference type="STRING" id="1122155.SAMN02745158_00963"/>
<accession>A0A1M4USL6</accession>
<protein>
    <submittedName>
        <fullName evidence="8">Arginine utilization regulatory protein</fullName>
    </submittedName>
</protein>
<keyword evidence="3" id="KW-0805">Transcription regulation</keyword>
<dbReference type="InterPro" id="IPR000014">
    <property type="entry name" value="PAS"/>
</dbReference>
<keyword evidence="1" id="KW-0547">Nucleotide-binding</keyword>
<dbReference type="InterPro" id="IPR002197">
    <property type="entry name" value="HTH_Fis"/>
</dbReference>
<reference evidence="8 9" key="1">
    <citation type="submission" date="2016-11" db="EMBL/GenBank/DDBJ databases">
        <authorList>
            <person name="Jaros S."/>
            <person name="Januszkiewicz K."/>
            <person name="Wedrychowicz H."/>
        </authorList>
    </citation>
    <scope>NUCLEOTIDE SEQUENCE [LARGE SCALE GENOMIC DNA]</scope>
    <source>
        <strain evidence="8 9">DSM 17459</strain>
    </source>
</reference>
<dbReference type="GO" id="GO:0043565">
    <property type="term" value="F:sequence-specific DNA binding"/>
    <property type="evidence" value="ECO:0007669"/>
    <property type="project" value="InterPro"/>
</dbReference>
<dbReference type="InterPro" id="IPR035965">
    <property type="entry name" value="PAS-like_dom_sf"/>
</dbReference>
<dbReference type="EMBL" id="FQVI01000003">
    <property type="protein sequence ID" value="SHE59694.1"/>
    <property type="molecule type" value="Genomic_DNA"/>
</dbReference>
<keyword evidence="9" id="KW-1185">Reference proteome</keyword>
<dbReference type="PROSITE" id="PS50112">
    <property type="entry name" value="PAS"/>
    <property type="match status" value="1"/>
</dbReference>